<dbReference type="InterPro" id="IPR000801">
    <property type="entry name" value="Esterase-like"/>
</dbReference>
<dbReference type="EMBL" id="JBANCF010000005">
    <property type="protein sequence ID" value="MEM0573476.1"/>
    <property type="molecule type" value="Genomic_DNA"/>
</dbReference>
<evidence type="ECO:0000256" key="2">
    <source>
        <dbReference type="ARBA" id="ARBA00022801"/>
    </source>
</evidence>
<evidence type="ECO:0000313" key="5">
    <source>
        <dbReference type="Proteomes" id="UP001388259"/>
    </source>
</evidence>
<dbReference type="SUPFAM" id="SSF53474">
    <property type="entry name" value="alpha/beta-Hydrolases"/>
    <property type="match status" value="1"/>
</dbReference>
<proteinExistence type="inferred from homology"/>
<dbReference type="Gene3D" id="3.40.50.1820">
    <property type="entry name" value="alpha/beta hydrolase"/>
    <property type="match status" value="1"/>
</dbReference>
<evidence type="ECO:0000313" key="6">
    <source>
        <dbReference type="Proteomes" id="UP001390963"/>
    </source>
</evidence>
<dbReference type="PANTHER" id="PTHR40841:SF2">
    <property type="entry name" value="SIDEROPHORE-DEGRADING ESTERASE (EUROFUNG)"/>
    <property type="match status" value="1"/>
</dbReference>
<evidence type="ECO:0000256" key="1">
    <source>
        <dbReference type="ARBA" id="ARBA00005622"/>
    </source>
</evidence>
<dbReference type="Proteomes" id="UP001390963">
    <property type="component" value="Unassembled WGS sequence"/>
</dbReference>
<dbReference type="InterPro" id="IPR052558">
    <property type="entry name" value="Siderophore_Hydrolase_D"/>
</dbReference>
<dbReference type="Pfam" id="PF00756">
    <property type="entry name" value="Esterase"/>
    <property type="match status" value="1"/>
</dbReference>
<name>A0AB35YR18_9FLAO</name>
<evidence type="ECO:0000313" key="4">
    <source>
        <dbReference type="EMBL" id="MEM0573476.1"/>
    </source>
</evidence>
<evidence type="ECO:0000313" key="3">
    <source>
        <dbReference type="EMBL" id="MEM0518524.1"/>
    </source>
</evidence>
<dbReference type="AlphaFoldDB" id="A0AB35YR18"/>
<sequence>MKIKIISSMAIFMIAIFTVAAQEIVDKKPLSIGETVSFHSKVLNENRILNIYLPNSYSVDASKKYPVIYLLDGSIDEDFLHIAGLVQFGSFSWINLVPETIVVGIANIDRKKDYTYPSTDKEYVKKYPTTGHSALFIKFIDEEVQPLIEKTYNVSSEKTLIGQSLGGLLATEILFKKPDMFDNYIIVSPSLWYDYESLLKTTPEPYKTNKSIFVAVGEEGDWMKRVATELYEKLMKTKKKNTELHYKFLKEQDHGDALHLAVYSAFEEMFAEKN</sequence>
<dbReference type="Proteomes" id="UP001388259">
    <property type="component" value="Unassembled WGS sequence"/>
</dbReference>
<gene>
    <name evidence="4" type="ORF">VZD24_08120</name>
    <name evidence="3" type="ORF">VZD85_09195</name>
</gene>
<dbReference type="EMBL" id="JAZBJM010000005">
    <property type="protein sequence ID" value="MEM0518524.1"/>
    <property type="molecule type" value="Genomic_DNA"/>
</dbReference>
<dbReference type="RefSeq" id="WP_342687367.1">
    <property type="nucleotide sequence ID" value="NZ_JAZBJM010000005.1"/>
</dbReference>
<dbReference type="GO" id="GO:0016788">
    <property type="term" value="F:hydrolase activity, acting on ester bonds"/>
    <property type="evidence" value="ECO:0007669"/>
    <property type="project" value="TreeGrafter"/>
</dbReference>
<comment type="caution">
    <text evidence="3">The sequence shown here is derived from an EMBL/GenBank/DDBJ whole genome shotgun (WGS) entry which is preliminary data.</text>
</comment>
<dbReference type="PANTHER" id="PTHR40841">
    <property type="entry name" value="SIDEROPHORE TRIACETYLFUSARININE C ESTERASE"/>
    <property type="match status" value="1"/>
</dbReference>
<dbReference type="InterPro" id="IPR029058">
    <property type="entry name" value="AB_hydrolase_fold"/>
</dbReference>
<keyword evidence="6" id="KW-1185">Reference proteome</keyword>
<keyword evidence="2 3" id="KW-0378">Hydrolase</keyword>
<organism evidence="3 5">
    <name type="scientific">Aequorivita flava</name>
    <dbReference type="NCBI Taxonomy" id="3114371"/>
    <lineage>
        <taxon>Bacteria</taxon>
        <taxon>Pseudomonadati</taxon>
        <taxon>Bacteroidota</taxon>
        <taxon>Flavobacteriia</taxon>
        <taxon>Flavobacteriales</taxon>
        <taxon>Flavobacteriaceae</taxon>
        <taxon>Aequorivita</taxon>
    </lineage>
</organism>
<comment type="similarity">
    <text evidence="1">Belongs to the esterase D family.</text>
</comment>
<reference evidence="3 6" key="1">
    <citation type="submission" date="2024-01" db="EMBL/GenBank/DDBJ databases">
        <title>Aequorivita flavus sp. nov., isolated from deep-sea sediment.</title>
        <authorList>
            <person name="Chen X."/>
        </authorList>
    </citation>
    <scope>NUCLEOTIDE SEQUENCE</scope>
    <source>
        <strain evidence="3">MCCC 1A16923</strain>
        <strain evidence="4 6">MCCC 1A16935</strain>
    </source>
</reference>
<accession>A0AB35YR18</accession>
<protein>
    <submittedName>
        <fullName evidence="3">Alpha/beta hydrolase-fold protein</fullName>
    </submittedName>
</protein>